<evidence type="ECO:0000313" key="1">
    <source>
        <dbReference type="EMBL" id="MFC6644262.1"/>
    </source>
</evidence>
<dbReference type="InterPro" id="IPR036514">
    <property type="entry name" value="SGNH_hydro_sf"/>
</dbReference>
<name>A0ABW1Z4E6_9BACT</name>
<evidence type="ECO:0000313" key="2">
    <source>
        <dbReference type="Proteomes" id="UP001596391"/>
    </source>
</evidence>
<sequence length="602" mass="62234">MRKILALWGISLAGLICGCGLGTAGQGYYKGNSVAVDPLSKIPKAGCLYGAMLPNVSGNSVPDFCGSAGVGTILNAPPVSDRGLALNVGDCGKQQALQLPAVASAAQTFVVYGFFPPFGASYGYGFGDASGHCLNPSLFFGTSPNLLGIDGYEAEYRTGPRASSWLLDQLPSSTGSQPTEALPFGWHVVTYVCSTQRSSGSQVYYDGRPVTMSGGGGISCPTNTATGVYQVGGSRLGTDTFGNYILTGTLVYSKQLDAASVATISDALHSYGRSVGAEQDRPLSTPSHHPALLVADGDSRTAGVACAGCDWPSSLRLDDANTQVVNRGFGGATAQDLCADRENWWNAGYQDASSPALMAAVWMGVNDYAVYGPNPATVATSTFVFEQQMCSVERLKKLGYHVFLATEIAGSGSAYDLAKNTITPMMRQQYATDAAVTLVDLATFPCLGADGASNRSNPGGCFVEQSSGAAGLHPNTVAEQGAIAGMFANAINEWRGATCAKPNETAAASYAEQARDGCVKLTGAAAQVITLPDCQGYSKTRTIVNASNNNATVQAAIAGWGSSFVELIDGRQAVTLAANTTVKLQPLPSAMATGGCSWKVLP</sequence>
<organism evidence="1 2">
    <name type="scientific">Granulicella cerasi</name>
    <dbReference type="NCBI Taxonomy" id="741063"/>
    <lineage>
        <taxon>Bacteria</taxon>
        <taxon>Pseudomonadati</taxon>
        <taxon>Acidobacteriota</taxon>
        <taxon>Terriglobia</taxon>
        <taxon>Terriglobales</taxon>
        <taxon>Acidobacteriaceae</taxon>
        <taxon>Granulicella</taxon>
    </lineage>
</organism>
<comment type="caution">
    <text evidence="1">The sequence shown here is derived from an EMBL/GenBank/DDBJ whole genome shotgun (WGS) entry which is preliminary data.</text>
</comment>
<dbReference type="Proteomes" id="UP001596391">
    <property type="component" value="Unassembled WGS sequence"/>
</dbReference>
<protein>
    <recommendedName>
        <fullName evidence="3">SGNH hydrolase-type esterase domain-containing protein</fullName>
    </recommendedName>
</protein>
<accession>A0ABW1Z4E6</accession>
<gene>
    <name evidence="1" type="ORF">ACFQBQ_01380</name>
</gene>
<dbReference type="PROSITE" id="PS51257">
    <property type="entry name" value="PROKAR_LIPOPROTEIN"/>
    <property type="match status" value="1"/>
</dbReference>
<proteinExistence type="predicted"/>
<dbReference type="SUPFAM" id="SSF52266">
    <property type="entry name" value="SGNH hydrolase"/>
    <property type="match status" value="1"/>
</dbReference>
<reference evidence="2" key="1">
    <citation type="journal article" date="2019" name="Int. J. Syst. Evol. Microbiol.">
        <title>The Global Catalogue of Microorganisms (GCM) 10K type strain sequencing project: providing services to taxonomists for standard genome sequencing and annotation.</title>
        <authorList>
            <consortium name="The Broad Institute Genomics Platform"/>
            <consortium name="The Broad Institute Genome Sequencing Center for Infectious Disease"/>
            <person name="Wu L."/>
            <person name="Ma J."/>
        </authorList>
    </citation>
    <scope>NUCLEOTIDE SEQUENCE [LARGE SCALE GENOMIC DNA]</scope>
    <source>
        <strain evidence="2">CGMCC 1.16026</strain>
    </source>
</reference>
<keyword evidence="2" id="KW-1185">Reference proteome</keyword>
<dbReference type="RefSeq" id="WP_263372201.1">
    <property type="nucleotide sequence ID" value="NZ_JAGSYD010000004.1"/>
</dbReference>
<dbReference type="Gene3D" id="3.40.50.1110">
    <property type="entry name" value="SGNH hydrolase"/>
    <property type="match status" value="1"/>
</dbReference>
<dbReference type="EMBL" id="JBHSWI010000001">
    <property type="protein sequence ID" value="MFC6644262.1"/>
    <property type="molecule type" value="Genomic_DNA"/>
</dbReference>
<evidence type="ECO:0008006" key="3">
    <source>
        <dbReference type="Google" id="ProtNLM"/>
    </source>
</evidence>
<dbReference type="CDD" id="cd00229">
    <property type="entry name" value="SGNH_hydrolase"/>
    <property type="match status" value="1"/>
</dbReference>